<gene>
    <name evidence="3" type="ORF">ACFO3N_23040</name>
</gene>
<keyword evidence="1" id="KW-0472">Membrane</keyword>
<dbReference type="RefSeq" id="WP_379801224.1">
    <property type="nucleotide sequence ID" value="NZ_JBHSFY010000019.1"/>
</dbReference>
<organism evidence="3 4">
    <name type="scientific">Flavobacterium chungangensis</name>
    <dbReference type="NCBI Taxonomy" id="2708132"/>
    <lineage>
        <taxon>Bacteria</taxon>
        <taxon>Pseudomonadati</taxon>
        <taxon>Bacteroidota</taxon>
        <taxon>Flavobacteriia</taxon>
        <taxon>Flavobacteriales</taxon>
        <taxon>Flavobacteriaceae</taxon>
        <taxon>Flavobacterium</taxon>
    </lineage>
</organism>
<accession>A0ABV8ZNC9</accession>
<name>A0ABV8ZNC9_9FLAO</name>
<feature type="domain" description="YcxB-like C-terminal" evidence="2">
    <location>
        <begin position="118"/>
        <end position="148"/>
    </location>
</feature>
<dbReference type="InterPro" id="IPR025588">
    <property type="entry name" value="YcxB-like_C"/>
</dbReference>
<evidence type="ECO:0000256" key="1">
    <source>
        <dbReference type="SAM" id="Phobius"/>
    </source>
</evidence>
<sequence>MKAANFSLEFQLNISEIRKLNKMYFEHLFKERLIYVFFVVALIVLFLDFINEADFFQWLISGLVTLVFLVIIQFFFLDAISKTIFCLTKWLIQHKKIYSRYKLAFTYSDVCVRSPLRELKHKWTKIEKVISTKNFLFLYVKERNAYIISISKKDHNCQEIEELVSFVEKHVMHVIKV</sequence>
<evidence type="ECO:0000313" key="3">
    <source>
        <dbReference type="EMBL" id="MFC4479967.1"/>
    </source>
</evidence>
<proteinExistence type="predicted"/>
<evidence type="ECO:0000313" key="4">
    <source>
        <dbReference type="Proteomes" id="UP001596003"/>
    </source>
</evidence>
<evidence type="ECO:0000259" key="2">
    <source>
        <dbReference type="Pfam" id="PF14317"/>
    </source>
</evidence>
<reference evidence="4" key="1">
    <citation type="journal article" date="2019" name="Int. J. Syst. Evol. Microbiol.">
        <title>The Global Catalogue of Microorganisms (GCM) 10K type strain sequencing project: providing services to taxonomists for standard genome sequencing and annotation.</title>
        <authorList>
            <consortium name="The Broad Institute Genomics Platform"/>
            <consortium name="The Broad Institute Genome Sequencing Center for Infectious Disease"/>
            <person name="Wu L."/>
            <person name="Ma J."/>
        </authorList>
    </citation>
    <scope>NUCLEOTIDE SEQUENCE [LARGE SCALE GENOMIC DNA]</scope>
    <source>
        <strain evidence="4">NBRC 103627</strain>
    </source>
</reference>
<protein>
    <submittedName>
        <fullName evidence="3">YcxB family protein</fullName>
    </submittedName>
</protein>
<comment type="caution">
    <text evidence="3">The sequence shown here is derived from an EMBL/GenBank/DDBJ whole genome shotgun (WGS) entry which is preliminary data.</text>
</comment>
<feature type="transmembrane region" description="Helical" evidence="1">
    <location>
        <begin position="56"/>
        <end position="77"/>
    </location>
</feature>
<keyword evidence="1" id="KW-0812">Transmembrane</keyword>
<feature type="transmembrane region" description="Helical" evidence="1">
    <location>
        <begin position="33"/>
        <end position="50"/>
    </location>
</feature>
<dbReference type="Pfam" id="PF14317">
    <property type="entry name" value="YcxB"/>
    <property type="match status" value="1"/>
</dbReference>
<keyword evidence="1" id="KW-1133">Transmembrane helix</keyword>
<keyword evidence="4" id="KW-1185">Reference proteome</keyword>
<dbReference type="Proteomes" id="UP001596003">
    <property type="component" value="Unassembled WGS sequence"/>
</dbReference>
<dbReference type="EMBL" id="JBHSFY010000019">
    <property type="protein sequence ID" value="MFC4479967.1"/>
    <property type="molecule type" value="Genomic_DNA"/>
</dbReference>